<accession>A0A8R1E6R6</accession>
<evidence type="ECO:0000313" key="2">
    <source>
        <dbReference type="Proteomes" id="UP000005237"/>
    </source>
</evidence>
<dbReference type="Proteomes" id="UP000005237">
    <property type="component" value="Unassembled WGS sequence"/>
</dbReference>
<organism evidence="1 2">
    <name type="scientific">Caenorhabditis japonica</name>
    <dbReference type="NCBI Taxonomy" id="281687"/>
    <lineage>
        <taxon>Eukaryota</taxon>
        <taxon>Metazoa</taxon>
        <taxon>Ecdysozoa</taxon>
        <taxon>Nematoda</taxon>
        <taxon>Chromadorea</taxon>
        <taxon>Rhabditida</taxon>
        <taxon>Rhabditina</taxon>
        <taxon>Rhabditomorpha</taxon>
        <taxon>Rhabditoidea</taxon>
        <taxon>Rhabditidae</taxon>
        <taxon>Peloderinae</taxon>
        <taxon>Caenorhabditis</taxon>
    </lineage>
</organism>
<evidence type="ECO:0000313" key="1">
    <source>
        <dbReference type="EnsemblMetazoa" id="CJA24677c.1"/>
    </source>
</evidence>
<reference evidence="2" key="1">
    <citation type="submission" date="2010-08" db="EMBL/GenBank/DDBJ databases">
        <authorList>
            <consortium name="Caenorhabditis japonica Sequencing Consortium"/>
            <person name="Wilson R.K."/>
        </authorList>
    </citation>
    <scope>NUCLEOTIDE SEQUENCE [LARGE SCALE GENOMIC DNA]</scope>
    <source>
        <strain evidence="2">DF5081</strain>
    </source>
</reference>
<name>A0A8R1E6R6_CAEJA</name>
<dbReference type="AlphaFoldDB" id="A0A8R1E6R6"/>
<proteinExistence type="predicted"/>
<keyword evidence="2" id="KW-1185">Reference proteome</keyword>
<sequence length="267" mass="29899">MNCMSTVGWSRHDFDTQRDICKNTPLLGKVSAQLKLANDFRQLEKKCCLAVIEGLADDKSDQQSDKDKRDMTPDELSVLKNLRKKVFEANREAGEIRFYIRDLEIVQSPTPRPLPTSSNVRVAPADLEKMPTILSSPTSIVDDVVVSTAVEVILSANATELFENEESQVQLTSFLRSPVQVAAEEPDNSTIDLCTTEVCTDYSDGSIGHVQEDISFSDVEEVTRVSEAFQKSKKKNKGILEKFQNTNFVEKTAQVCGRRMRGFPIEE</sequence>
<reference evidence="1" key="2">
    <citation type="submission" date="2022-06" db="UniProtKB">
        <authorList>
            <consortium name="EnsemblMetazoa"/>
        </authorList>
    </citation>
    <scope>IDENTIFICATION</scope>
    <source>
        <strain evidence="1">DF5081</strain>
    </source>
</reference>
<dbReference type="EnsemblMetazoa" id="CJA24677c.1">
    <property type="protein sequence ID" value="CJA24677c.1"/>
    <property type="gene ID" value="WBGene00180249"/>
</dbReference>
<protein>
    <submittedName>
        <fullName evidence="1">Uncharacterized protein</fullName>
    </submittedName>
</protein>